<protein>
    <submittedName>
        <fullName evidence="2">Uncharacterized protein</fullName>
    </submittedName>
</protein>
<evidence type="ECO:0000313" key="3">
    <source>
        <dbReference type="Proteomes" id="UP000009027"/>
    </source>
</evidence>
<evidence type="ECO:0000313" key="2">
    <source>
        <dbReference type="EMBL" id="CCD19038.1"/>
    </source>
</evidence>
<sequence>MNKKLSGLGGSSAWCRYDGKVDNKSFKCTARRSRSMIHIPKEACTLYVQNNGTLWFSAKVDGTKNITCRTLGLFRKLQYSFKATEESANKVTLHISEYASESLLSFITEPTSGTVPLSHPAAPEVEVKQQASVQVQNGVNGHGSSGEIEPAIVQNPKENKVSAPEIKQQPSTAHVAPSRPVDSDKPVVPSKPAGTDKPASKPSGTQNEKQDDPLESAAQPVGSGKGSRDTGTEPEGIKTAEAETSRGHANAAVTLSLPILLIHFFAA</sequence>
<feature type="region of interest" description="Disordered" evidence="1">
    <location>
        <begin position="157"/>
        <end position="251"/>
    </location>
</feature>
<gene>
    <name evidence="2" type="ORF">TvY486_0017480</name>
</gene>
<accession>F9WNC1</accession>
<dbReference type="EMBL" id="CAEX01002440">
    <property type="protein sequence ID" value="CCD19038.1"/>
    <property type="molecule type" value="Genomic_DNA"/>
</dbReference>
<dbReference type="AlphaFoldDB" id="F9WNC1"/>
<dbReference type="VEuPathDB" id="TriTrypDB:TvY486_0017480"/>
<organism evidence="2 3">
    <name type="scientific">Trypanosoma vivax (strain Y486)</name>
    <dbReference type="NCBI Taxonomy" id="1055687"/>
    <lineage>
        <taxon>Eukaryota</taxon>
        <taxon>Discoba</taxon>
        <taxon>Euglenozoa</taxon>
        <taxon>Kinetoplastea</taxon>
        <taxon>Metakinetoplastina</taxon>
        <taxon>Trypanosomatida</taxon>
        <taxon>Trypanosomatidae</taxon>
        <taxon>Trypanosoma</taxon>
        <taxon>Duttonella</taxon>
    </lineage>
</organism>
<evidence type="ECO:0000256" key="1">
    <source>
        <dbReference type="SAM" id="MobiDB-lite"/>
    </source>
</evidence>
<feature type="compositionally biased region" description="Basic and acidic residues" evidence="1">
    <location>
        <begin position="226"/>
        <end position="246"/>
    </location>
</feature>
<proteinExistence type="predicted"/>
<reference evidence="2 3" key="1">
    <citation type="journal article" date="2012" name="Proc. Natl. Acad. Sci. U.S.A.">
        <title>Antigenic diversity is generated by distinct evolutionary mechanisms in African trypanosome species.</title>
        <authorList>
            <person name="Jackson A.P."/>
            <person name="Berry A."/>
            <person name="Aslett M."/>
            <person name="Allison H.C."/>
            <person name="Burton P."/>
            <person name="Vavrova-Anderson J."/>
            <person name="Brown R."/>
            <person name="Browne H."/>
            <person name="Corton N."/>
            <person name="Hauser H."/>
            <person name="Gamble J."/>
            <person name="Gilderthorp R."/>
            <person name="Marcello L."/>
            <person name="McQuillan J."/>
            <person name="Otto T.D."/>
            <person name="Quail M.A."/>
            <person name="Sanders M.J."/>
            <person name="van Tonder A."/>
            <person name="Ginger M.L."/>
            <person name="Field M.C."/>
            <person name="Barry J.D."/>
            <person name="Hertz-Fowler C."/>
            <person name="Berriman M."/>
        </authorList>
    </citation>
    <scope>NUCLEOTIDE SEQUENCE</scope>
    <source>
        <strain evidence="2 3">Y486</strain>
    </source>
</reference>
<dbReference type="Proteomes" id="UP000009027">
    <property type="component" value="Unassembled WGS sequence"/>
</dbReference>
<name>F9WNC1_TRYVY</name>
<keyword evidence="3" id="KW-1185">Reference proteome</keyword>